<keyword evidence="18" id="KW-0325">Glycoprotein</keyword>
<dbReference type="FunFam" id="3.30.200.20:FF:000178">
    <property type="entry name" value="serine/threonine-protein kinase PBS1-like"/>
    <property type="match status" value="1"/>
</dbReference>
<keyword evidence="9 22" id="KW-0812">Transmembrane</keyword>
<dbReference type="AlphaFoldDB" id="A0A5K1EG89"/>
<evidence type="ECO:0000256" key="15">
    <source>
        <dbReference type="ARBA" id="ARBA00022989"/>
    </source>
</evidence>
<evidence type="ECO:0000256" key="8">
    <source>
        <dbReference type="ARBA" id="ARBA00022679"/>
    </source>
</evidence>
<keyword evidence="11" id="KW-0430">Lectin</keyword>
<reference evidence="25" key="1">
    <citation type="submission" date="2019-09" db="EMBL/GenBank/DDBJ databases">
        <authorList>
            <person name="Zhang L."/>
        </authorList>
    </citation>
    <scope>NUCLEOTIDE SEQUENCE</scope>
</reference>
<dbReference type="PROSITE" id="PS00107">
    <property type="entry name" value="PROTEIN_KINASE_ATP"/>
    <property type="match status" value="1"/>
</dbReference>
<keyword evidence="17" id="KW-0675">Receptor</keyword>
<dbReference type="Pfam" id="PF00069">
    <property type="entry name" value="Pkinase"/>
    <property type="match status" value="1"/>
</dbReference>
<dbReference type="InterPro" id="IPR013320">
    <property type="entry name" value="ConA-like_dom_sf"/>
</dbReference>
<evidence type="ECO:0000256" key="5">
    <source>
        <dbReference type="ARBA" id="ARBA00012513"/>
    </source>
</evidence>
<evidence type="ECO:0000256" key="10">
    <source>
        <dbReference type="ARBA" id="ARBA00022729"/>
    </source>
</evidence>
<evidence type="ECO:0000256" key="21">
    <source>
        <dbReference type="PROSITE-ProRule" id="PRU10141"/>
    </source>
</evidence>
<evidence type="ECO:0000256" key="13">
    <source>
        <dbReference type="ARBA" id="ARBA00022777"/>
    </source>
</evidence>
<evidence type="ECO:0000256" key="19">
    <source>
        <dbReference type="ARBA" id="ARBA00047899"/>
    </source>
</evidence>
<dbReference type="SUPFAM" id="SSF49899">
    <property type="entry name" value="Concanavalin A-like lectins/glucanases"/>
    <property type="match status" value="1"/>
</dbReference>
<accession>A0A5K1EG89</accession>
<keyword evidence="15 22" id="KW-1133">Transmembrane helix</keyword>
<feature type="chain" id="PRO_5023891959" description="non-specific serine/threonine protein kinase" evidence="23">
    <location>
        <begin position="18"/>
        <end position="688"/>
    </location>
</feature>
<dbReference type="CDD" id="cd06899">
    <property type="entry name" value="lectin_legume_LecRK_Arcelin_ConA"/>
    <property type="match status" value="1"/>
</dbReference>
<evidence type="ECO:0000256" key="16">
    <source>
        <dbReference type="ARBA" id="ARBA00023136"/>
    </source>
</evidence>
<comment type="similarity">
    <text evidence="4">In the C-terminal section; belongs to the protein kinase superfamily. Ser/Thr protein kinase family.</text>
</comment>
<keyword evidence="8" id="KW-0808">Transferase</keyword>
<evidence type="ECO:0000256" key="4">
    <source>
        <dbReference type="ARBA" id="ARBA00010217"/>
    </source>
</evidence>
<evidence type="ECO:0000256" key="2">
    <source>
        <dbReference type="ARBA" id="ARBA00004479"/>
    </source>
</evidence>
<comment type="catalytic activity">
    <reaction evidence="19">
        <text>L-threonyl-[protein] + ATP = O-phospho-L-threonyl-[protein] + ADP + H(+)</text>
        <dbReference type="Rhea" id="RHEA:46608"/>
        <dbReference type="Rhea" id="RHEA-COMP:11060"/>
        <dbReference type="Rhea" id="RHEA-COMP:11605"/>
        <dbReference type="ChEBI" id="CHEBI:15378"/>
        <dbReference type="ChEBI" id="CHEBI:30013"/>
        <dbReference type="ChEBI" id="CHEBI:30616"/>
        <dbReference type="ChEBI" id="CHEBI:61977"/>
        <dbReference type="ChEBI" id="CHEBI:456216"/>
        <dbReference type="EC" id="2.7.11.1"/>
    </reaction>
</comment>
<dbReference type="SUPFAM" id="SSF56112">
    <property type="entry name" value="Protein kinase-like (PK-like)"/>
    <property type="match status" value="1"/>
</dbReference>
<dbReference type="InterPro" id="IPR017441">
    <property type="entry name" value="Protein_kinase_ATP_BS"/>
</dbReference>
<evidence type="ECO:0000256" key="22">
    <source>
        <dbReference type="SAM" id="Phobius"/>
    </source>
</evidence>
<keyword evidence="13" id="KW-0418">Kinase</keyword>
<name>A0A5K1EG89_9MAGN</name>
<feature type="signal peptide" evidence="23">
    <location>
        <begin position="1"/>
        <end position="17"/>
    </location>
</feature>
<dbReference type="InterPro" id="IPR008271">
    <property type="entry name" value="Ser/Thr_kinase_AS"/>
</dbReference>
<evidence type="ECO:0000256" key="20">
    <source>
        <dbReference type="ARBA" id="ARBA00048679"/>
    </source>
</evidence>
<dbReference type="GO" id="GO:0042742">
    <property type="term" value="P:defense response to bacterium"/>
    <property type="evidence" value="ECO:0007669"/>
    <property type="project" value="UniProtKB-ARBA"/>
</dbReference>
<keyword evidence="7" id="KW-0723">Serine/threonine-protein kinase</keyword>
<feature type="transmembrane region" description="Helical" evidence="22">
    <location>
        <begin position="291"/>
        <end position="316"/>
    </location>
</feature>
<comment type="catalytic activity">
    <reaction evidence="20">
        <text>L-seryl-[protein] + ATP = O-phospho-L-seryl-[protein] + ADP + H(+)</text>
        <dbReference type="Rhea" id="RHEA:17989"/>
        <dbReference type="Rhea" id="RHEA-COMP:9863"/>
        <dbReference type="Rhea" id="RHEA-COMP:11604"/>
        <dbReference type="ChEBI" id="CHEBI:15378"/>
        <dbReference type="ChEBI" id="CHEBI:29999"/>
        <dbReference type="ChEBI" id="CHEBI:30616"/>
        <dbReference type="ChEBI" id="CHEBI:83421"/>
        <dbReference type="ChEBI" id="CHEBI:456216"/>
        <dbReference type="EC" id="2.7.11.1"/>
    </reaction>
</comment>
<dbReference type="Gene3D" id="1.10.510.10">
    <property type="entry name" value="Transferase(Phosphotransferase) domain 1"/>
    <property type="match status" value="1"/>
</dbReference>
<keyword evidence="14 21" id="KW-0067">ATP-binding</keyword>
<dbReference type="OrthoDB" id="543442at2759"/>
<dbReference type="EC" id="2.7.11.1" evidence="5"/>
<evidence type="ECO:0000256" key="14">
    <source>
        <dbReference type="ARBA" id="ARBA00022840"/>
    </source>
</evidence>
<dbReference type="InterPro" id="IPR050528">
    <property type="entry name" value="L-type_Lectin-RKs"/>
</dbReference>
<dbReference type="PROSITE" id="PS00108">
    <property type="entry name" value="PROTEIN_KINASE_ST"/>
    <property type="match status" value="1"/>
</dbReference>
<protein>
    <recommendedName>
        <fullName evidence="5">non-specific serine/threonine protein kinase</fullName>
        <ecNumber evidence="5">2.7.11.1</ecNumber>
    </recommendedName>
</protein>
<gene>
    <name evidence="25" type="ORF">NYM_LOCUS20842</name>
</gene>
<feature type="binding site" evidence="21">
    <location>
        <position position="377"/>
    </location>
    <ligand>
        <name>ATP</name>
        <dbReference type="ChEBI" id="CHEBI:30616"/>
    </ligand>
</feature>
<dbReference type="PANTHER" id="PTHR27007">
    <property type="match status" value="1"/>
</dbReference>
<dbReference type="CDD" id="cd14066">
    <property type="entry name" value="STKc_IRAK"/>
    <property type="match status" value="1"/>
</dbReference>
<dbReference type="FunFam" id="1.10.510.10:FF:000108">
    <property type="entry name" value="L-type lectin-domain containing receptor kinase S.4"/>
    <property type="match status" value="1"/>
</dbReference>
<dbReference type="GO" id="GO:0005524">
    <property type="term" value="F:ATP binding"/>
    <property type="evidence" value="ECO:0007669"/>
    <property type="project" value="UniProtKB-UniRule"/>
</dbReference>
<proteinExistence type="inferred from homology"/>
<dbReference type="Pfam" id="PF00139">
    <property type="entry name" value="Lectin_legB"/>
    <property type="match status" value="1"/>
</dbReference>
<dbReference type="SMART" id="SM00220">
    <property type="entry name" value="S_TKc"/>
    <property type="match status" value="1"/>
</dbReference>
<evidence type="ECO:0000256" key="23">
    <source>
        <dbReference type="SAM" id="SignalP"/>
    </source>
</evidence>
<dbReference type="InterPro" id="IPR011009">
    <property type="entry name" value="Kinase-like_dom_sf"/>
</dbReference>
<evidence type="ECO:0000256" key="3">
    <source>
        <dbReference type="ARBA" id="ARBA00008536"/>
    </source>
</evidence>
<evidence type="ECO:0000256" key="7">
    <source>
        <dbReference type="ARBA" id="ARBA00022527"/>
    </source>
</evidence>
<dbReference type="InterPro" id="IPR000719">
    <property type="entry name" value="Prot_kinase_dom"/>
</dbReference>
<evidence type="ECO:0000256" key="17">
    <source>
        <dbReference type="ARBA" id="ARBA00023170"/>
    </source>
</evidence>
<evidence type="ECO:0000259" key="24">
    <source>
        <dbReference type="PROSITE" id="PS50011"/>
    </source>
</evidence>
<keyword evidence="10 23" id="KW-0732">Signal</keyword>
<feature type="domain" description="Protein kinase" evidence="24">
    <location>
        <begin position="348"/>
        <end position="654"/>
    </location>
</feature>
<evidence type="ECO:0000256" key="9">
    <source>
        <dbReference type="ARBA" id="ARBA00022692"/>
    </source>
</evidence>
<evidence type="ECO:0000256" key="12">
    <source>
        <dbReference type="ARBA" id="ARBA00022741"/>
    </source>
</evidence>
<dbReference type="Gene3D" id="2.60.120.200">
    <property type="match status" value="1"/>
</dbReference>
<dbReference type="GO" id="GO:0002229">
    <property type="term" value="P:defense response to oomycetes"/>
    <property type="evidence" value="ECO:0007669"/>
    <property type="project" value="UniProtKB-ARBA"/>
</dbReference>
<keyword evidence="16 22" id="KW-0472">Membrane</keyword>
<keyword evidence="12 21" id="KW-0547">Nucleotide-binding</keyword>
<dbReference type="GO" id="GO:0030246">
    <property type="term" value="F:carbohydrate binding"/>
    <property type="evidence" value="ECO:0007669"/>
    <property type="project" value="UniProtKB-KW"/>
</dbReference>
<sequence>MAFLFLLILLVVQPASSAIQAGFIFNGFQGANLTIDGSTRITSNGLLQLSNDSHIQTAGHAFYPLPFPFKNNSHPSSNGTVVSFSTRFVFAISSEIPGLAGHGLAFTLSPNPGVPGSLGLYFLGLLNESNLGDPSNHIFAVEFDTSKDPTFKDIDGNHVGIDINNLISNDSATAAYFTKDDQNKSIDLQSGSPILAWIDYESNRRLLNVSIAPAADPIKPTKPLLSFNVDLSPILNDLMYVGFSCGVGKQSSDQYMLGWSFAINGEAEAIDLSRLPSLPKRASTGRPTVPLVNAVAGTIGAFIAVIVLFISGYVFYRRRKLSDVMEDWEKEYPHRFSYRTLYRATKGFSRKELLGSGGFGTVFKGILPGASTPVAVKRVTHNGKQGLREFVAEISSLGRLRHRNLVQLQGWCRRQEELLLVYDFMPNGSLDNILFDDQKARHLLWEQRFNILKGIASVLLYLHEGWEQVVVHRDVKASNVLLDAEMNGRLGDFGLARLHEHNKNPQTTRLVGTFGYMAPELSRTNKATRKVDVFAFGALLLEVACGKRPIHLCTWSREEEEEEAAAVVVAEDAAPARQGTEEDIVLAEWVLKWWKRGQITRAVDHRLEGRYEPDEAELVLKLGLLCSQATPEARPTMRRVVQCLEAEASVHQGLVLDGLMLQEDYGFDQLVLSTCASMSFRSSSTSSY</sequence>
<comment type="subcellular location">
    <subcellularLocation>
        <location evidence="1">Cell membrane</location>
    </subcellularLocation>
    <subcellularLocation>
        <location evidence="2">Membrane</location>
        <topology evidence="2">Single-pass type I membrane protein</topology>
    </subcellularLocation>
</comment>
<dbReference type="InterPro" id="IPR001220">
    <property type="entry name" value="Legume_lectin_dom"/>
</dbReference>
<dbReference type="PROSITE" id="PS50011">
    <property type="entry name" value="PROTEIN_KINASE_DOM"/>
    <property type="match status" value="1"/>
</dbReference>
<dbReference type="GO" id="GO:0004674">
    <property type="term" value="F:protein serine/threonine kinase activity"/>
    <property type="evidence" value="ECO:0007669"/>
    <property type="project" value="UniProtKB-KW"/>
</dbReference>
<dbReference type="Gene3D" id="3.30.200.20">
    <property type="entry name" value="Phosphorylase Kinase, domain 1"/>
    <property type="match status" value="1"/>
</dbReference>
<dbReference type="EMBL" id="LR721784">
    <property type="protein sequence ID" value="VVW51492.1"/>
    <property type="molecule type" value="Genomic_DNA"/>
</dbReference>
<evidence type="ECO:0000256" key="18">
    <source>
        <dbReference type="ARBA" id="ARBA00023180"/>
    </source>
</evidence>
<evidence type="ECO:0000256" key="6">
    <source>
        <dbReference type="ARBA" id="ARBA00022475"/>
    </source>
</evidence>
<dbReference type="FunFam" id="2.60.120.200:FF:000086">
    <property type="entry name" value="L-type lectin-domain containing receptor kinase S.4"/>
    <property type="match status" value="1"/>
</dbReference>
<comment type="similarity">
    <text evidence="3">In the N-terminal section; belongs to the leguminous lectin family.</text>
</comment>
<organism evidence="25">
    <name type="scientific">Nymphaea colorata</name>
    <name type="common">pocket water lily</name>
    <dbReference type="NCBI Taxonomy" id="210225"/>
    <lineage>
        <taxon>Eukaryota</taxon>
        <taxon>Viridiplantae</taxon>
        <taxon>Streptophyta</taxon>
        <taxon>Embryophyta</taxon>
        <taxon>Tracheophyta</taxon>
        <taxon>Spermatophyta</taxon>
        <taxon>Magnoliopsida</taxon>
        <taxon>Nymphaeales</taxon>
        <taxon>Nymphaeaceae</taxon>
        <taxon>Nymphaea</taxon>
    </lineage>
</organism>
<evidence type="ECO:0000256" key="1">
    <source>
        <dbReference type="ARBA" id="ARBA00004236"/>
    </source>
</evidence>
<dbReference type="Gramene" id="NC6G0024160.1">
    <property type="protein sequence ID" value="NC6G0024160.1:cds"/>
    <property type="gene ID" value="NC6G0024160"/>
</dbReference>
<dbReference type="GO" id="GO:0005886">
    <property type="term" value="C:plasma membrane"/>
    <property type="evidence" value="ECO:0007669"/>
    <property type="project" value="UniProtKB-SubCell"/>
</dbReference>
<keyword evidence="6" id="KW-1003">Cell membrane</keyword>
<evidence type="ECO:0000313" key="25">
    <source>
        <dbReference type="EMBL" id="VVW51492.1"/>
    </source>
</evidence>
<evidence type="ECO:0000256" key="11">
    <source>
        <dbReference type="ARBA" id="ARBA00022734"/>
    </source>
</evidence>